<feature type="region of interest" description="Disordered" evidence="1">
    <location>
        <begin position="47"/>
        <end position="76"/>
    </location>
</feature>
<gene>
    <name evidence="2" type="ORF">CEURO_LOCUS2677</name>
</gene>
<evidence type="ECO:0000256" key="1">
    <source>
        <dbReference type="SAM" id="MobiDB-lite"/>
    </source>
</evidence>
<dbReference type="Proteomes" id="UP001152484">
    <property type="component" value="Unassembled WGS sequence"/>
</dbReference>
<dbReference type="EMBL" id="CAMAPE010000005">
    <property type="protein sequence ID" value="CAH9067995.1"/>
    <property type="molecule type" value="Genomic_DNA"/>
</dbReference>
<proteinExistence type="predicted"/>
<feature type="region of interest" description="Disordered" evidence="1">
    <location>
        <begin position="90"/>
        <end position="118"/>
    </location>
</feature>
<feature type="compositionally biased region" description="Acidic residues" evidence="1">
    <location>
        <begin position="90"/>
        <end position="106"/>
    </location>
</feature>
<sequence length="118" mass="13364">MSVYYNMGQHRMQRLIYRRLSRALRTLNYTRGWVRRNLRLPRLMRDPEEQANLPLCDRQAPIESSGLGEPNYQDDDYLDDTAASVIEAGLDPEIEVGAEQVTEEDVAGPAADEAAAEP</sequence>
<keyword evidence="3" id="KW-1185">Reference proteome</keyword>
<comment type="caution">
    <text evidence="2">The sequence shown here is derived from an EMBL/GenBank/DDBJ whole genome shotgun (WGS) entry which is preliminary data.</text>
</comment>
<name>A0A9P1DZ31_CUSEU</name>
<dbReference type="AlphaFoldDB" id="A0A9P1DZ31"/>
<reference evidence="2" key="1">
    <citation type="submission" date="2022-07" db="EMBL/GenBank/DDBJ databases">
        <authorList>
            <person name="Macas J."/>
            <person name="Novak P."/>
            <person name="Neumann P."/>
        </authorList>
    </citation>
    <scope>NUCLEOTIDE SEQUENCE</scope>
</reference>
<organism evidence="2 3">
    <name type="scientific">Cuscuta europaea</name>
    <name type="common">European dodder</name>
    <dbReference type="NCBI Taxonomy" id="41803"/>
    <lineage>
        <taxon>Eukaryota</taxon>
        <taxon>Viridiplantae</taxon>
        <taxon>Streptophyta</taxon>
        <taxon>Embryophyta</taxon>
        <taxon>Tracheophyta</taxon>
        <taxon>Spermatophyta</taxon>
        <taxon>Magnoliopsida</taxon>
        <taxon>eudicotyledons</taxon>
        <taxon>Gunneridae</taxon>
        <taxon>Pentapetalae</taxon>
        <taxon>asterids</taxon>
        <taxon>lamiids</taxon>
        <taxon>Solanales</taxon>
        <taxon>Convolvulaceae</taxon>
        <taxon>Cuscuteae</taxon>
        <taxon>Cuscuta</taxon>
        <taxon>Cuscuta subgen. Cuscuta</taxon>
    </lineage>
</organism>
<protein>
    <submittedName>
        <fullName evidence="2">Uncharacterized protein</fullName>
    </submittedName>
</protein>
<evidence type="ECO:0000313" key="2">
    <source>
        <dbReference type="EMBL" id="CAH9067995.1"/>
    </source>
</evidence>
<accession>A0A9P1DZ31</accession>
<evidence type="ECO:0000313" key="3">
    <source>
        <dbReference type="Proteomes" id="UP001152484"/>
    </source>
</evidence>
<feature type="compositionally biased region" description="Low complexity" evidence="1">
    <location>
        <begin position="107"/>
        <end position="118"/>
    </location>
</feature>